<dbReference type="Gene3D" id="3.40.50.150">
    <property type="entry name" value="Vaccinia Virus protein VP39"/>
    <property type="match status" value="1"/>
</dbReference>
<dbReference type="NCBIfam" id="TIGR00536">
    <property type="entry name" value="hemK_fam"/>
    <property type="match status" value="1"/>
</dbReference>
<dbReference type="SUPFAM" id="SSF53335">
    <property type="entry name" value="S-adenosyl-L-methionine-dependent methyltransferases"/>
    <property type="match status" value="1"/>
</dbReference>
<dbReference type="EC" id="2.1.1.297" evidence="1"/>
<evidence type="ECO:0000256" key="3">
    <source>
        <dbReference type="ARBA" id="ARBA00022679"/>
    </source>
</evidence>
<name>A0ABQ2W1X3_9ACTN</name>
<comment type="catalytic activity">
    <reaction evidence="5">
        <text>L-glutaminyl-[peptide chain release factor] + S-adenosyl-L-methionine = N(5)-methyl-L-glutaminyl-[peptide chain release factor] + S-adenosyl-L-homocysteine + H(+)</text>
        <dbReference type="Rhea" id="RHEA:42896"/>
        <dbReference type="Rhea" id="RHEA-COMP:10271"/>
        <dbReference type="Rhea" id="RHEA-COMP:10272"/>
        <dbReference type="ChEBI" id="CHEBI:15378"/>
        <dbReference type="ChEBI" id="CHEBI:30011"/>
        <dbReference type="ChEBI" id="CHEBI:57856"/>
        <dbReference type="ChEBI" id="CHEBI:59789"/>
        <dbReference type="ChEBI" id="CHEBI:61891"/>
        <dbReference type="EC" id="2.1.1.297"/>
    </reaction>
</comment>
<dbReference type="Gene3D" id="1.10.8.10">
    <property type="entry name" value="DNA helicase RuvA subunit, C-terminal domain"/>
    <property type="match status" value="1"/>
</dbReference>
<feature type="domain" description="Methyltransferase small" evidence="6">
    <location>
        <begin position="103"/>
        <end position="188"/>
    </location>
</feature>
<comment type="caution">
    <text evidence="7">The sequence shown here is derived from an EMBL/GenBank/DDBJ whole genome shotgun (WGS) entry which is preliminary data.</text>
</comment>
<dbReference type="RefSeq" id="WP_189544806.1">
    <property type="nucleotide sequence ID" value="NZ_BMTF01000011.1"/>
</dbReference>
<evidence type="ECO:0000256" key="4">
    <source>
        <dbReference type="ARBA" id="ARBA00022691"/>
    </source>
</evidence>
<evidence type="ECO:0000313" key="8">
    <source>
        <dbReference type="Proteomes" id="UP000660675"/>
    </source>
</evidence>
<gene>
    <name evidence="7" type="primary">prmC</name>
    <name evidence="7" type="ORF">GCM10015535_36590</name>
</gene>
<evidence type="ECO:0000256" key="5">
    <source>
        <dbReference type="ARBA" id="ARBA00048391"/>
    </source>
</evidence>
<dbReference type="PANTHER" id="PTHR18895:SF74">
    <property type="entry name" value="MTRF1L RELEASE FACTOR GLUTAMINE METHYLTRANSFERASE"/>
    <property type="match status" value="1"/>
</dbReference>
<dbReference type="GO" id="GO:0008168">
    <property type="term" value="F:methyltransferase activity"/>
    <property type="evidence" value="ECO:0007669"/>
    <property type="project" value="UniProtKB-KW"/>
</dbReference>
<organism evidence="7 8">
    <name type="scientific">Streptomyces gelaticus</name>
    <dbReference type="NCBI Taxonomy" id="285446"/>
    <lineage>
        <taxon>Bacteria</taxon>
        <taxon>Bacillati</taxon>
        <taxon>Actinomycetota</taxon>
        <taxon>Actinomycetes</taxon>
        <taxon>Kitasatosporales</taxon>
        <taxon>Streptomycetaceae</taxon>
        <taxon>Streptomyces</taxon>
    </lineage>
</organism>
<proteinExistence type="predicted"/>
<dbReference type="InterPro" id="IPR050320">
    <property type="entry name" value="N5-glutamine_MTase"/>
</dbReference>
<evidence type="ECO:0000313" key="7">
    <source>
        <dbReference type="EMBL" id="GGV87248.1"/>
    </source>
</evidence>
<dbReference type="InterPro" id="IPR004556">
    <property type="entry name" value="HemK-like"/>
</dbReference>
<accession>A0ABQ2W1X3</accession>
<evidence type="ECO:0000256" key="2">
    <source>
        <dbReference type="ARBA" id="ARBA00022603"/>
    </source>
</evidence>
<protein>
    <recommendedName>
        <fullName evidence="1">peptide chain release factor N(5)-glutamine methyltransferase</fullName>
        <ecNumber evidence="1">2.1.1.297</ecNumber>
    </recommendedName>
</protein>
<sequence>MTQELTRSAREAARTRLTDAGVWDVEGDLDALQERFLAPGTPTATARFEAAVAERCRRIPLGHIIGSASFDGLELVVGSGVFVPRHESTALVAWAADEKTLPYEGTALDLCSGVGALGLALSRRRPDAAVTCVELDDTCLQYLNRNTARHQAVLGRVSVHAADLTEPGCLDAYLGTTDLVMANPPYVSPDVRLLPEWSEHQPRAAVYSGADGLDLIRRIVVLAAAALRPGGHLALEHDRAQPEQVRELLRGDSFEEITTFTDTAGEPRITVARRTDHGGTG</sequence>
<dbReference type="Pfam" id="PF05175">
    <property type="entry name" value="MTS"/>
    <property type="match status" value="1"/>
</dbReference>
<dbReference type="InterPro" id="IPR029063">
    <property type="entry name" value="SAM-dependent_MTases_sf"/>
</dbReference>
<evidence type="ECO:0000256" key="1">
    <source>
        <dbReference type="ARBA" id="ARBA00012771"/>
    </source>
</evidence>
<keyword evidence="4" id="KW-0949">S-adenosyl-L-methionine</keyword>
<dbReference type="CDD" id="cd02440">
    <property type="entry name" value="AdoMet_MTases"/>
    <property type="match status" value="1"/>
</dbReference>
<keyword evidence="2 7" id="KW-0489">Methyltransferase</keyword>
<dbReference type="EMBL" id="BMTF01000011">
    <property type="protein sequence ID" value="GGV87248.1"/>
    <property type="molecule type" value="Genomic_DNA"/>
</dbReference>
<evidence type="ECO:0000259" key="6">
    <source>
        <dbReference type="Pfam" id="PF05175"/>
    </source>
</evidence>
<dbReference type="Proteomes" id="UP000660675">
    <property type="component" value="Unassembled WGS sequence"/>
</dbReference>
<reference evidence="8" key="1">
    <citation type="journal article" date="2019" name="Int. J. Syst. Evol. Microbiol.">
        <title>The Global Catalogue of Microorganisms (GCM) 10K type strain sequencing project: providing services to taxonomists for standard genome sequencing and annotation.</title>
        <authorList>
            <consortium name="The Broad Institute Genomics Platform"/>
            <consortium name="The Broad Institute Genome Sequencing Center for Infectious Disease"/>
            <person name="Wu L."/>
            <person name="Ma J."/>
        </authorList>
    </citation>
    <scope>NUCLEOTIDE SEQUENCE [LARGE SCALE GENOMIC DNA]</scope>
    <source>
        <strain evidence="8">JCM 4376</strain>
    </source>
</reference>
<dbReference type="PANTHER" id="PTHR18895">
    <property type="entry name" value="HEMK METHYLTRANSFERASE"/>
    <property type="match status" value="1"/>
</dbReference>
<dbReference type="InterPro" id="IPR007848">
    <property type="entry name" value="Small_mtfrase_dom"/>
</dbReference>
<keyword evidence="3" id="KW-0808">Transferase</keyword>
<keyword evidence="8" id="KW-1185">Reference proteome</keyword>
<dbReference type="GO" id="GO:0032259">
    <property type="term" value="P:methylation"/>
    <property type="evidence" value="ECO:0007669"/>
    <property type="project" value="UniProtKB-KW"/>
</dbReference>